<name>A0A6G0WQQ0_9STRA</name>
<organism evidence="3 4">
    <name type="scientific">Aphanomyces euteiches</name>
    <dbReference type="NCBI Taxonomy" id="100861"/>
    <lineage>
        <taxon>Eukaryota</taxon>
        <taxon>Sar</taxon>
        <taxon>Stramenopiles</taxon>
        <taxon>Oomycota</taxon>
        <taxon>Saprolegniomycetes</taxon>
        <taxon>Saprolegniales</taxon>
        <taxon>Verrucalvaceae</taxon>
        <taxon>Aphanomyces</taxon>
    </lineage>
</organism>
<protein>
    <recommendedName>
        <fullName evidence="2">WW domain-containing protein</fullName>
    </recommendedName>
</protein>
<feature type="domain" description="WW" evidence="2">
    <location>
        <begin position="1"/>
        <end position="30"/>
    </location>
</feature>
<feature type="region of interest" description="Disordered" evidence="1">
    <location>
        <begin position="44"/>
        <end position="63"/>
    </location>
</feature>
<dbReference type="EMBL" id="VJMJ01000161">
    <property type="protein sequence ID" value="KAF0729741.1"/>
    <property type="molecule type" value="Genomic_DNA"/>
</dbReference>
<dbReference type="VEuPathDB" id="FungiDB:AeMF1_014434"/>
<evidence type="ECO:0000313" key="4">
    <source>
        <dbReference type="Proteomes" id="UP000481153"/>
    </source>
</evidence>
<comment type="caution">
    <text evidence="3">The sequence shown here is derived from an EMBL/GenBank/DDBJ whole genome shotgun (WGS) entry which is preliminary data.</text>
</comment>
<evidence type="ECO:0000313" key="3">
    <source>
        <dbReference type="EMBL" id="KAF0729741.1"/>
    </source>
</evidence>
<dbReference type="SUPFAM" id="SSF51045">
    <property type="entry name" value="WW domain"/>
    <property type="match status" value="1"/>
</dbReference>
<dbReference type="InterPro" id="IPR036020">
    <property type="entry name" value="WW_dom_sf"/>
</dbReference>
<dbReference type="InterPro" id="IPR001202">
    <property type="entry name" value="WW_dom"/>
</dbReference>
<evidence type="ECO:0000259" key="2">
    <source>
        <dbReference type="PROSITE" id="PS50020"/>
    </source>
</evidence>
<gene>
    <name evidence="3" type="ORF">Ae201684_012632</name>
</gene>
<dbReference type="OrthoDB" id="77166at2759"/>
<keyword evidence="4" id="KW-1185">Reference proteome</keyword>
<reference evidence="3 4" key="1">
    <citation type="submission" date="2019-07" db="EMBL/GenBank/DDBJ databases">
        <title>Genomics analysis of Aphanomyces spp. identifies a new class of oomycete effector associated with host adaptation.</title>
        <authorList>
            <person name="Gaulin E."/>
        </authorList>
    </citation>
    <scope>NUCLEOTIDE SEQUENCE [LARGE SCALE GENOMIC DNA]</scope>
    <source>
        <strain evidence="3 4">ATCC 201684</strain>
    </source>
</reference>
<dbReference type="PROSITE" id="PS50020">
    <property type="entry name" value="WW_DOMAIN_2"/>
    <property type="match status" value="1"/>
</dbReference>
<dbReference type="AlphaFoldDB" id="A0A6G0WQQ0"/>
<accession>A0A6G0WQQ0</accession>
<proteinExistence type="predicted"/>
<dbReference type="CDD" id="cd00201">
    <property type="entry name" value="WW"/>
    <property type="match status" value="1"/>
</dbReference>
<sequence length="92" mass="10109">MEWEARTNERGYTYYYHLSTGAMQWSPPDSSKDDELSIPVSVVDVSDSSSDEEESTEVEGANPVEPLIAASDHAPSLVLDTVLCECIDGNRL</sequence>
<evidence type="ECO:0000256" key="1">
    <source>
        <dbReference type="SAM" id="MobiDB-lite"/>
    </source>
</evidence>
<dbReference type="Proteomes" id="UP000481153">
    <property type="component" value="Unassembled WGS sequence"/>
</dbReference>
<dbReference type="Gene3D" id="2.20.70.10">
    <property type="match status" value="1"/>
</dbReference>